<dbReference type="EMBL" id="AGCU01003037">
    <property type="status" value="NOT_ANNOTATED_CDS"/>
    <property type="molecule type" value="Genomic_DNA"/>
</dbReference>
<protein>
    <recommendedName>
        <fullName evidence="6">C-type lectin domain-containing protein</fullName>
    </recommendedName>
</protein>
<dbReference type="GO" id="GO:0009986">
    <property type="term" value="C:cell surface"/>
    <property type="evidence" value="ECO:0007669"/>
    <property type="project" value="TreeGrafter"/>
</dbReference>
<dbReference type="SMART" id="SM00034">
    <property type="entry name" value="CLECT"/>
    <property type="match status" value="1"/>
</dbReference>
<dbReference type="GO" id="GO:0042269">
    <property type="term" value="P:regulation of natural killer cell mediated cytotoxicity"/>
    <property type="evidence" value="ECO:0007669"/>
    <property type="project" value="TreeGrafter"/>
</dbReference>
<reference evidence="8" key="2">
    <citation type="journal article" date="2013" name="Nat. Genet.">
        <title>The draft genomes of soft-shell turtle and green sea turtle yield insights into the development and evolution of the turtle-specific body plan.</title>
        <authorList>
            <person name="Wang Z."/>
            <person name="Pascual-Anaya J."/>
            <person name="Zadissa A."/>
            <person name="Li W."/>
            <person name="Niimura Y."/>
            <person name="Huang Z."/>
            <person name="Li C."/>
            <person name="White S."/>
            <person name="Xiong Z."/>
            <person name="Fang D."/>
            <person name="Wang B."/>
            <person name="Ming Y."/>
            <person name="Chen Y."/>
            <person name="Zheng Y."/>
            <person name="Kuraku S."/>
            <person name="Pignatelli M."/>
            <person name="Herrero J."/>
            <person name="Beal K."/>
            <person name="Nozawa M."/>
            <person name="Li Q."/>
            <person name="Wang J."/>
            <person name="Zhang H."/>
            <person name="Yu L."/>
            <person name="Shigenobu S."/>
            <person name="Wang J."/>
            <person name="Liu J."/>
            <person name="Flicek P."/>
            <person name="Searle S."/>
            <person name="Wang J."/>
            <person name="Kuratani S."/>
            <person name="Yin Y."/>
            <person name="Aken B."/>
            <person name="Zhang G."/>
            <person name="Irie N."/>
        </authorList>
    </citation>
    <scope>NUCLEOTIDE SEQUENCE [LARGE SCALE GENOMIC DNA]</scope>
    <source>
        <strain evidence="8">Daiwa-1</strain>
    </source>
</reference>
<dbReference type="InterPro" id="IPR016186">
    <property type="entry name" value="C-type_lectin-like/link_sf"/>
</dbReference>
<keyword evidence="4" id="KW-1133">Transmembrane helix</keyword>
<dbReference type="Proteomes" id="UP000007267">
    <property type="component" value="Unassembled WGS sequence"/>
</dbReference>
<dbReference type="GO" id="GO:0030246">
    <property type="term" value="F:carbohydrate binding"/>
    <property type="evidence" value="ECO:0007669"/>
    <property type="project" value="UniProtKB-KW"/>
</dbReference>
<organism evidence="7 8">
    <name type="scientific">Pelodiscus sinensis</name>
    <name type="common">Chinese softshell turtle</name>
    <name type="synonym">Trionyx sinensis</name>
    <dbReference type="NCBI Taxonomy" id="13735"/>
    <lineage>
        <taxon>Eukaryota</taxon>
        <taxon>Metazoa</taxon>
        <taxon>Chordata</taxon>
        <taxon>Craniata</taxon>
        <taxon>Vertebrata</taxon>
        <taxon>Euteleostomi</taxon>
        <taxon>Archelosauria</taxon>
        <taxon>Testudinata</taxon>
        <taxon>Testudines</taxon>
        <taxon>Cryptodira</taxon>
        <taxon>Trionychia</taxon>
        <taxon>Trionychidae</taxon>
        <taxon>Pelodiscus</taxon>
    </lineage>
</organism>
<name>K7G0G6_PELSI</name>
<dbReference type="InterPro" id="IPR001304">
    <property type="entry name" value="C-type_lectin-like"/>
</dbReference>
<dbReference type="GO" id="GO:0005886">
    <property type="term" value="C:plasma membrane"/>
    <property type="evidence" value="ECO:0007669"/>
    <property type="project" value="TreeGrafter"/>
</dbReference>
<evidence type="ECO:0000256" key="3">
    <source>
        <dbReference type="ARBA" id="ARBA00022968"/>
    </source>
</evidence>
<keyword evidence="8" id="KW-1185">Reference proteome</keyword>
<dbReference type="EMBL" id="AGCU01003036">
    <property type="status" value="NOT_ANNOTATED_CDS"/>
    <property type="molecule type" value="Genomic_DNA"/>
</dbReference>
<dbReference type="HOGENOM" id="CLU_049894_8_5_1"/>
<dbReference type="Pfam" id="PF00059">
    <property type="entry name" value="Lectin_C"/>
    <property type="match status" value="1"/>
</dbReference>
<evidence type="ECO:0000256" key="5">
    <source>
        <dbReference type="ARBA" id="ARBA00023157"/>
    </source>
</evidence>
<dbReference type="InterPro" id="IPR033992">
    <property type="entry name" value="NKR-like_CTLD"/>
</dbReference>
<evidence type="ECO:0000256" key="2">
    <source>
        <dbReference type="ARBA" id="ARBA00022734"/>
    </source>
</evidence>
<comment type="subcellular location">
    <subcellularLocation>
        <location evidence="1">Membrane</location>
        <topology evidence="1">Single-pass type II membrane protein</topology>
    </subcellularLocation>
</comment>
<evidence type="ECO:0000313" key="7">
    <source>
        <dbReference type="Ensembl" id="ENSPSIP00000013776.1"/>
    </source>
</evidence>
<evidence type="ECO:0000259" key="6">
    <source>
        <dbReference type="PROSITE" id="PS50041"/>
    </source>
</evidence>
<evidence type="ECO:0000256" key="4">
    <source>
        <dbReference type="ARBA" id="ARBA00022989"/>
    </source>
</evidence>
<keyword evidence="4" id="KW-0472">Membrane</keyword>
<reference evidence="7" key="3">
    <citation type="submission" date="2025-08" db="UniProtKB">
        <authorList>
            <consortium name="Ensembl"/>
        </authorList>
    </citation>
    <scope>IDENTIFICATION</scope>
</reference>
<dbReference type="PROSITE" id="PS50041">
    <property type="entry name" value="C_TYPE_LECTIN_2"/>
    <property type="match status" value="1"/>
</dbReference>
<dbReference type="PANTHER" id="PTHR46784">
    <property type="entry name" value="KILLER CELL LECTIN-LIKE RECEPTOR SUBFAMILY B MEMBER 1"/>
    <property type="match status" value="1"/>
</dbReference>
<sequence>PAGASECRLCPMDWLSHSGQCYWFSKGNRDWNGSKEDCSRKRSRLLVIQDQEEMEFIQKVTQGKYPVWIGLTVTSPEGRWTWVDGSSLNPNLFPVSGLAVRNSCGVIKGNEIRSEMCSAEFKWICQKKAVLI</sequence>
<keyword evidence="4" id="KW-0812">Transmembrane</keyword>
<keyword evidence="2" id="KW-0430">Lectin</keyword>
<accession>K7G0G6</accession>
<dbReference type="Ensembl" id="ENSPSIT00000013841.1">
    <property type="protein sequence ID" value="ENSPSIP00000013776.1"/>
    <property type="gene ID" value="ENSPSIG00000012354.1"/>
</dbReference>
<feature type="domain" description="C-type lectin" evidence="6">
    <location>
        <begin position="17"/>
        <end position="126"/>
    </location>
</feature>
<dbReference type="OMA" id="SENGANC"/>
<dbReference type="Gene3D" id="3.10.100.10">
    <property type="entry name" value="Mannose-Binding Protein A, subunit A"/>
    <property type="match status" value="1"/>
</dbReference>
<keyword evidence="5" id="KW-1015">Disulfide bond</keyword>
<reference evidence="7" key="4">
    <citation type="submission" date="2025-09" db="UniProtKB">
        <authorList>
            <consortium name="Ensembl"/>
        </authorList>
    </citation>
    <scope>IDENTIFICATION</scope>
</reference>
<dbReference type="InterPro" id="IPR051527">
    <property type="entry name" value="KLR_subfamily_B"/>
</dbReference>
<dbReference type="InterPro" id="IPR016187">
    <property type="entry name" value="CTDL_fold"/>
</dbReference>
<dbReference type="SUPFAM" id="SSF56436">
    <property type="entry name" value="C-type lectin-like"/>
    <property type="match status" value="1"/>
</dbReference>
<dbReference type="GO" id="GO:0038023">
    <property type="term" value="F:signaling receptor activity"/>
    <property type="evidence" value="ECO:0007669"/>
    <property type="project" value="TreeGrafter"/>
</dbReference>
<dbReference type="GeneTree" id="ENSGT00940000154685"/>
<dbReference type="CDD" id="cd03593">
    <property type="entry name" value="CLECT_NK_receptors_like"/>
    <property type="match status" value="1"/>
</dbReference>
<reference evidence="8" key="1">
    <citation type="submission" date="2011-10" db="EMBL/GenBank/DDBJ databases">
        <authorList>
            <consortium name="Soft-shell Turtle Genome Consortium"/>
        </authorList>
    </citation>
    <scope>NUCLEOTIDE SEQUENCE [LARGE SCALE GENOMIC DNA]</scope>
    <source>
        <strain evidence="8">Daiwa-1</strain>
    </source>
</reference>
<dbReference type="PANTHER" id="PTHR46784:SF1">
    <property type="entry name" value="KILLER CELL LECTIN-LIKE RECEPTOR SUBFAMILY B MEMBER 1"/>
    <property type="match status" value="1"/>
</dbReference>
<dbReference type="AlphaFoldDB" id="K7G0G6"/>
<keyword evidence="3" id="KW-0735">Signal-anchor</keyword>
<evidence type="ECO:0000256" key="1">
    <source>
        <dbReference type="ARBA" id="ARBA00004606"/>
    </source>
</evidence>
<evidence type="ECO:0000313" key="8">
    <source>
        <dbReference type="Proteomes" id="UP000007267"/>
    </source>
</evidence>
<proteinExistence type="predicted"/>
<dbReference type="eggNOG" id="KOG4297">
    <property type="taxonomic scope" value="Eukaryota"/>
</dbReference>